<keyword evidence="13" id="KW-1185">Reference proteome</keyword>
<evidence type="ECO:0000256" key="7">
    <source>
        <dbReference type="ARBA" id="ARBA00022842"/>
    </source>
</evidence>
<keyword evidence="1" id="KW-0963">Cytoplasm</keyword>
<accession>A0ABR4QPY1</accession>
<evidence type="ECO:0000256" key="4">
    <source>
        <dbReference type="ARBA" id="ARBA00022741"/>
    </source>
</evidence>
<evidence type="ECO:0000259" key="11">
    <source>
        <dbReference type="Pfam" id="PF08544"/>
    </source>
</evidence>
<reference evidence="12 13" key="1">
    <citation type="journal article" date="2022" name="Front. Cell. Infect. Microbiol.">
        <title>The Genomes of Two Strains of Taenia crassiceps the Animal Model for the Study of Human Cysticercosis.</title>
        <authorList>
            <person name="Bobes R.J."/>
            <person name="Estrada K."/>
            <person name="Rios-Valencia D.G."/>
            <person name="Calderon-Gallegos A."/>
            <person name="de la Torre P."/>
            <person name="Carrero J.C."/>
            <person name="Sanchez-Flores A."/>
            <person name="Laclette J.P."/>
        </authorList>
    </citation>
    <scope>NUCLEOTIDE SEQUENCE [LARGE SCALE GENOMIC DNA]</scope>
    <source>
        <strain evidence="12">WFUcys</strain>
    </source>
</reference>
<sequence>MFTALALIAFTLTIRLLHWSVPVCLVSKYSIRRTASLSCDITLTSTLPINAGLGSSAAFCSVVAAFFLHLHGCITSPNLTEDDLSLVHSFANELEKIMHASPSGIDTLISTSGGMICFTKNTTDGSTFIRSLATPLLRDNLPKLLIINTNIPRSTADVVNSVQKFRECTICKKAESIFSSPFDEDSLNVLCKLFLQNHDALCELGVSNAALDEIVRRLRTIGFGAKLTGAGRGGCAIALPCKSVDSRDAVDRTFGNRKAFLVKRCWWYIQFIMSFSRYGSITDRPTHMRVPAFYCKVTNANGSVESECALLSKRALNIFSTTSANVLCLCSCNWVRTSPVAELCLSTHPLATWSEATDYMLHTRDANAKCAFMAKRLKQTFENCPEEFFYHKSAFLVCFNFNLALSADQQFALETATELAYD</sequence>
<dbReference type="InterPro" id="IPR020568">
    <property type="entry name" value="Ribosomal_Su5_D2-typ_SF"/>
</dbReference>
<dbReference type="Gene3D" id="3.30.70.890">
    <property type="entry name" value="GHMP kinase, C-terminal domain"/>
    <property type="match status" value="1"/>
</dbReference>
<evidence type="ECO:0000256" key="1">
    <source>
        <dbReference type="ARBA" id="ARBA00022490"/>
    </source>
</evidence>
<dbReference type="InterPro" id="IPR036554">
    <property type="entry name" value="GHMP_kinase_C_sf"/>
</dbReference>
<evidence type="ECO:0000313" key="13">
    <source>
        <dbReference type="Proteomes" id="UP001651158"/>
    </source>
</evidence>
<dbReference type="SUPFAM" id="SSF55060">
    <property type="entry name" value="GHMP Kinase, C-terminal domain"/>
    <property type="match status" value="1"/>
</dbReference>
<evidence type="ECO:0000256" key="6">
    <source>
        <dbReference type="ARBA" id="ARBA00022840"/>
    </source>
</evidence>
<keyword evidence="2" id="KW-0444">Lipid biosynthesis</keyword>
<comment type="pathway">
    <text evidence="9">Isoprenoid biosynthesis; isopentenyl diphosphate biosynthesis via mevalonate pathway; isopentenyl diphosphate from (R)-mevalonate: step 1/3.</text>
</comment>
<dbReference type="PRINTS" id="PR00959">
    <property type="entry name" value="MEVGALKINASE"/>
</dbReference>
<evidence type="ECO:0000259" key="10">
    <source>
        <dbReference type="Pfam" id="PF00288"/>
    </source>
</evidence>
<keyword evidence="3" id="KW-0808">Transferase</keyword>
<dbReference type="EMBL" id="JAKROA010000001">
    <property type="protein sequence ID" value="KAL5111873.1"/>
    <property type="molecule type" value="Genomic_DNA"/>
</dbReference>
<feature type="domain" description="GHMP kinase N-terminal" evidence="10">
    <location>
        <begin position="35"/>
        <end position="114"/>
    </location>
</feature>
<keyword evidence="6" id="KW-0067">ATP-binding</keyword>
<evidence type="ECO:0000256" key="5">
    <source>
        <dbReference type="ARBA" id="ARBA00022777"/>
    </source>
</evidence>
<keyword evidence="4" id="KW-0547">Nucleotide-binding</keyword>
<dbReference type="PANTHER" id="PTHR43290">
    <property type="entry name" value="MEVALONATE KINASE"/>
    <property type="match status" value="1"/>
</dbReference>
<dbReference type="Gene3D" id="3.30.230.10">
    <property type="match status" value="1"/>
</dbReference>
<keyword evidence="5 12" id="KW-0418">Kinase</keyword>
<dbReference type="Pfam" id="PF08544">
    <property type="entry name" value="GHMP_kinases_C"/>
    <property type="match status" value="1"/>
</dbReference>
<evidence type="ECO:0000256" key="2">
    <source>
        <dbReference type="ARBA" id="ARBA00022516"/>
    </source>
</evidence>
<dbReference type="GO" id="GO:0016301">
    <property type="term" value="F:kinase activity"/>
    <property type="evidence" value="ECO:0007669"/>
    <property type="project" value="UniProtKB-KW"/>
</dbReference>
<dbReference type="SUPFAM" id="SSF54211">
    <property type="entry name" value="Ribosomal protein S5 domain 2-like"/>
    <property type="match status" value="1"/>
</dbReference>
<dbReference type="InterPro" id="IPR006205">
    <property type="entry name" value="Mev_gal_kin"/>
</dbReference>
<dbReference type="InterPro" id="IPR013750">
    <property type="entry name" value="GHMP_kinase_C_dom"/>
</dbReference>
<keyword evidence="7" id="KW-0460">Magnesium</keyword>
<evidence type="ECO:0000313" key="12">
    <source>
        <dbReference type="EMBL" id="KAL5111873.1"/>
    </source>
</evidence>
<dbReference type="Proteomes" id="UP001651158">
    <property type="component" value="Unassembled WGS sequence"/>
</dbReference>
<name>A0ABR4QPY1_9CEST</name>
<evidence type="ECO:0000256" key="3">
    <source>
        <dbReference type="ARBA" id="ARBA00022679"/>
    </source>
</evidence>
<evidence type="ECO:0000256" key="9">
    <source>
        <dbReference type="ARBA" id="ARBA00029438"/>
    </source>
</evidence>
<comment type="caution">
    <text evidence="12">The sequence shown here is derived from an EMBL/GenBank/DDBJ whole genome shotgun (WGS) entry which is preliminary data.</text>
</comment>
<proteinExistence type="predicted"/>
<protein>
    <submittedName>
        <fullName evidence="12">Mevalonate kinase</fullName>
    </submittedName>
</protein>
<organism evidence="12 13">
    <name type="scientific">Taenia crassiceps</name>
    <dbReference type="NCBI Taxonomy" id="6207"/>
    <lineage>
        <taxon>Eukaryota</taxon>
        <taxon>Metazoa</taxon>
        <taxon>Spiralia</taxon>
        <taxon>Lophotrochozoa</taxon>
        <taxon>Platyhelminthes</taxon>
        <taxon>Cestoda</taxon>
        <taxon>Eucestoda</taxon>
        <taxon>Cyclophyllidea</taxon>
        <taxon>Taeniidae</taxon>
        <taxon>Taenia</taxon>
    </lineage>
</organism>
<dbReference type="InterPro" id="IPR014721">
    <property type="entry name" value="Ribsml_uS5_D2-typ_fold_subgr"/>
</dbReference>
<dbReference type="Pfam" id="PF00288">
    <property type="entry name" value="GHMP_kinases_N"/>
    <property type="match status" value="1"/>
</dbReference>
<evidence type="ECO:0000256" key="8">
    <source>
        <dbReference type="ARBA" id="ARBA00023098"/>
    </source>
</evidence>
<gene>
    <name evidence="12" type="ORF">TcWFU_003957</name>
</gene>
<keyword evidence="8" id="KW-0443">Lipid metabolism</keyword>
<dbReference type="PANTHER" id="PTHR43290:SF2">
    <property type="entry name" value="MEVALONATE KINASE"/>
    <property type="match status" value="1"/>
</dbReference>
<feature type="domain" description="GHMP kinase C-terminal" evidence="11">
    <location>
        <begin position="191"/>
        <end position="240"/>
    </location>
</feature>
<dbReference type="InterPro" id="IPR006204">
    <property type="entry name" value="GHMP_kinase_N_dom"/>
</dbReference>